<keyword evidence="2" id="KW-1185">Reference proteome</keyword>
<dbReference type="Proteomes" id="UP000235162">
    <property type="component" value="Unassembled WGS sequence"/>
</dbReference>
<protein>
    <submittedName>
        <fullName evidence="1">DUF3604 domain-containing protein</fullName>
    </submittedName>
</protein>
<evidence type="ECO:0000313" key="1">
    <source>
        <dbReference type="EMBL" id="PLW85625.1"/>
    </source>
</evidence>
<comment type="caution">
    <text evidence="1">The sequence shown here is derived from an EMBL/GenBank/DDBJ whole genome shotgun (WGS) entry which is preliminary data.</text>
</comment>
<dbReference type="AlphaFoldDB" id="A0AAP8MD72"/>
<evidence type="ECO:0000313" key="2">
    <source>
        <dbReference type="Proteomes" id="UP000235162"/>
    </source>
</evidence>
<name>A0AAP8MD72_9GAMM</name>
<accession>A0AAP8MD72</accession>
<dbReference type="Pfam" id="PF12228">
    <property type="entry name" value="DUF3604"/>
    <property type="match status" value="1"/>
</dbReference>
<dbReference type="InterPro" id="IPR022028">
    <property type="entry name" value="DUF3604"/>
</dbReference>
<sequence length="92" mass="10282">MNKNTTFTPDTAYRFAGGMAVIADDTRAKVKLETPLDFLAVTDHAECAGVPKLLWGGDDNFVQHELLDRYQRVLRERVETQGGGERRGEARS</sequence>
<dbReference type="KEGG" id="hja:BST95_04935"/>
<organism evidence="1 2">
    <name type="scientific">Halioglobus japonicus</name>
    <dbReference type="NCBI Taxonomy" id="930805"/>
    <lineage>
        <taxon>Bacteria</taxon>
        <taxon>Pseudomonadati</taxon>
        <taxon>Pseudomonadota</taxon>
        <taxon>Gammaproteobacteria</taxon>
        <taxon>Cellvibrionales</taxon>
        <taxon>Halieaceae</taxon>
        <taxon>Halioglobus</taxon>
    </lineage>
</organism>
<dbReference type="RefSeq" id="WP_084198390.1">
    <property type="nucleotide sequence ID" value="NZ_BMYL01000003.1"/>
</dbReference>
<proteinExistence type="predicted"/>
<gene>
    <name evidence="1" type="ORF">C0029_13500</name>
</gene>
<reference evidence="1 2" key="1">
    <citation type="submission" date="2018-01" db="EMBL/GenBank/DDBJ databases">
        <title>The draft genome sequence of Halioglobus japonicus S1-36.</title>
        <authorList>
            <person name="Du Z.-J."/>
            <person name="Shi M.-J."/>
        </authorList>
    </citation>
    <scope>NUCLEOTIDE SEQUENCE [LARGE SCALE GENOMIC DNA]</scope>
    <source>
        <strain evidence="1 2">S1-36</strain>
    </source>
</reference>
<dbReference type="EMBL" id="PKUR01000003">
    <property type="protein sequence ID" value="PLW85625.1"/>
    <property type="molecule type" value="Genomic_DNA"/>
</dbReference>